<feature type="region of interest" description="Actin-binding" evidence="9">
    <location>
        <begin position="633"/>
        <end position="655"/>
    </location>
</feature>
<keyword evidence="4 9" id="KW-0067">ATP-binding</keyword>
<keyword evidence="2 9" id="KW-0547">Nucleotide-binding</keyword>
<feature type="domain" description="EF-hand" evidence="12">
    <location>
        <begin position="1553"/>
        <end position="1588"/>
    </location>
</feature>
<evidence type="ECO:0000256" key="4">
    <source>
        <dbReference type="ARBA" id="ARBA00022840"/>
    </source>
</evidence>
<feature type="compositionally biased region" description="Basic and acidic residues" evidence="10">
    <location>
        <begin position="816"/>
        <end position="838"/>
    </location>
</feature>
<dbReference type="SMART" id="SM00054">
    <property type="entry name" value="EFh"/>
    <property type="match status" value="2"/>
</dbReference>
<dbReference type="PROSITE" id="PS50222">
    <property type="entry name" value="EF_HAND_2"/>
    <property type="match status" value="2"/>
</dbReference>
<dbReference type="GO" id="GO:0007015">
    <property type="term" value="P:actin filament organization"/>
    <property type="evidence" value="ECO:0007669"/>
    <property type="project" value="TreeGrafter"/>
</dbReference>
<dbReference type="Pfam" id="PF13202">
    <property type="entry name" value="EF-hand_5"/>
    <property type="match status" value="1"/>
</dbReference>
<evidence type="ECO:0000256" key="9">
    <source>
        <dbReference type="PROSITE-ProRule" id="PRU00782"/>
    </source>
</evidence>
<dbReference type="InterPro" id="IPR036188">
    <property type="entry name" value="FAD/NAD-bd_sf"/>
</dbReference>
<dbReference type="Gene3D" id="3.50.50.100">
    <property type="match status" value="2"/>
</dbReference>
<keyword evidence="7 9" id="KW-0505">Motor protein</keyword>
<dbReference type="GO" id="GO:0051015">
    <property type="term" value="F:actin filament binding"/>
    <property type="evidence" value="ECO:0007669"/>
    <property type="project" value="TreeGrafter"/>
</dbReference>
<dbReference type="Gene3D" id="1.20.58.530">
    <property type="match status" value="1"/>
</dbReference>
<dbReference type="PROSITE" id="PS00018">
    <property type="entry name" value="EF_HAND_1"/>
    <property type="match status" value="2"/>
</dbReference>
<evidence type="ECO:0000259" key="13">
    <source>
        <dbReference type="PROSITE" id="PS51456"/>
    </source>
</evidence>
<dbReference type="Proteomes" id="UP000518752">
    <property type="component" value="Unassembled WGS sequence"/>
</dbReference>
<dbReference type="GO" id="GO:0016491">
    <property type="term" value="F:oxidoreductase activity"/>
    <property type="evidence" value="ECO:0007669"/>
    <property type="project" value="InterPro"/>
</dbReference>
<dbReference type="Gene3D" id="1.20.5.4820">
    <property type="match status" value="1"/>
</dbReference>
<evidence type="ECO:0000313" key="15">
    <source>
        <dbReference type="Proteomes" id="UP000518752"/>
    </source>
</evidence>
<dbReference type="InterPro" id="IPR001609">
    <property type="entry name" value="Myosin_head_motor_dom-like"/>
</dbReference>
<evidence type="ECO:0000256" key="3">
    <source>
        <dbReference type="ARBA" id="ARBA00022837"/>
    </source>
</evidence>
<dbReference type="PROSITE" id="PS51456">
    <property type="entry name" value="MYOSIN_MOTOR"/>
    <property type="match status" value="1"/>
</dbReference>
<feature type="compositionally biased region" description="Basic and acidic residues" evidence="10">
    <location>
        <begin position="921"/>
        <end position="947"/>
    </location>
</feature>
<dbReference type="SUPFAM" id="SSF52540">
    <property type="entry name" value="P-loop containing nucleoside triphosphate hydrolases"/>
    <property type="match status" value="1"/>
</dbReference>
<accession>A0A8H5MC18</accession>
<dbReference type="SUPFAM" id="SSF51905">
    <property type="entry name" value="FAD/NAD(P)-binding domain"/>
    <property type="match status" value="2"/>
</dbReference>
<dbReference type="PRINTS" id="PR00193">
    <property type="entry name" value="MYOSINHEAVY"/>
</dbReference>
<feature type="transmembrane region" description="Helical" evidence="11">
    <location>
        <begin position="1156"/>
        <end position="1177"/>
    </location>
</feature>
<dbReference type="GO" id="GO:0005509">
    <property type="term" value="F:calcium ion binding"/>
    <property type="evidence" value="ECO:0007669"/>
    <property type="project" value="InterPro"/>
</dbReference>
<comment type="caution">
    <text evidence="14">The sequence shown here is derived from an EMBL/GenBank/DDBJ whole genome shotgun (WGS) entry which is preliminary data.</text>
</comment>
<dbReference type="GO" id="GO:0016459">
    <property type="term" value="C:myosin complex"/>
    <property type="evidence" value="ECO:0007669"/>
    <property type="project" value="UniProtKB-KW"/>
</dbReference>
<dbReference type="SUPFAM" id="SSF47473">
    <property type="entry name" value="EF-hand"/>
    <property type="match status" value="1"/>
</dbReference>
<keyword evidence="5" id="KW-0809">Transit peptide</keyword>
<keyword evidence="11" id="KW-1133">Transmembrane helix</keyword>
<dbReference type="Pfam" id="PF22366">
    <property type="entry name" value="NDH2_C"/>
    <property type="match status" value="1"/>
</dbReference>
<evidence type="ECO:0000313" key="14">
    <source>
        <dbReference type="EMBL" id="KAF5388970.1"/>
    </source>
</evidence>
<keyword evidence="15" id="KW-1185">Reference proteome</keyword>
<dbReference type="InterPro" id="IPR011992">
    <property type="entry name" value="EF-hand-dom_pair"/>
</dbReference>
<dbReference type="SMART" id="SM00242">
    <property type="entry name" value="MYSc"/>
    <property type="match status" value="1"/>
</dbReference>
<feature type="domain" description="EF-hand" evidence="12">
    <location>
        <begin position="1614"/>
        <end position="1649"/>
    </location>
</feature>
<keyword evidence="11" id="KW-0472">Membrane</keyword>
<dbReference type="InterPro" id="IPR054585">
    <property type="entry name" value="NDH2-like_C"/>
</dbReference>
<comment type="similarity">
    <text evidence="9">Belongs to the TRAFAC class myosin-kinesin ATPase superfamily. Myosin family.</text>
</comment>
<dbReference type="GO" id="GO:0005524">
    <property type="term" value="F:ATP binding"/>
    <property type="evidence" value="ECO:0007669"/>
    <property type="project" value="UniProtKB-UniRule"/>
</dbReference>
<dbReference type="InterPro" id="IPR036961">
    <property type="entry name" value="Kinesin_motor_dom_sf"/>
</dbReference>
<feature type="domain" description="Myosin motor" evidence="13">
    <location>
        <begin position="65"/>
        <end position="756"/>
    </location>
</feature>
<name>A0A8H5MC18_9AGAR</name>
<dbReference type="Gene3D" id="1.20.120.720">
    <property type="entry name" value="Myosin VI head, motor domain, U50 subdomain"/>
    <property type="match status" value="1"/>
</dbReference>
<keyword evidence="11" id="KW-0812">Transmembrane</keyword>
<evidence type="ECO:0008006" key="16">
    <source>
        <dbReference type="Google" id="ProtNLM"/>
    </source>
</evidence>
<feature type="transmembrane region" description="Helical" evidence="11">
    <location>
        <begin position="1232"/>
        <end position="1253"/>
    </location>
</feature>
<dbReference type="InterPro" id="IPR027417">
    <property type="entry name" value="P-loop_NTPase"/>
</dbReference>
<protein>
    <recommendedName>
        <fullName evidence="16">NADH:ubiquinone reductase (non-electrogenic)</fullName>
    </recommendedName>
</protein>
<sequence>MGLQKEIALKTTLKDIANSAKNLPPLCNTKEYEQVDDLSHLPHLNEPSRTLMTQLLGHVADCLVVLQVILNRYSQQQLYTYSGIVLVAVNPFTDVPIYGHDIIQTYAGRKRDELRPHLFTIAEEAYGAMQSGAQNQTIIVSGESGAGKTESAKYIMRYMASVKSNTVHDSVTSTSVEHQVLATNPILEAFGNAKTSRNDNSSRFGKYIQARITTTLGARIRTYLLERSRISFQQRSERNYHIFYQLCEGVSSEERATFGLDSDASGYRYLSSSSIKIDNVNDATNFSATRQALSIVGIDEEKQLAIFRLLAGILHLGNVEIAHRRDAKDSIIDDQNDAALQKAMELLGVDPVEFAKCTTKKLIDARGETFSSARTMDQAIGVRDGVAKFIYASIFDWLVLRINESLSADEAVQREQSFIAVLDIYGFEHFQTNSFEQFCINYANEKLQQQLEQAEYAQEAIDWTTIEFSDNQSCIDLIEGKLGIIALLDEESRLATGTDESLIDKLNSQLKTPEHKAVFKDHLHGNEAFLVAHYAGDVSYNIDGFLEKNRGTVPDEHKTLLTGSSNAFLREVVEVGFNIGTDTHHSHASPGSPTKTTAALPHKLVPPKNPIGPGLKSVSGRKPTQGSIFKSSLLTLTEALQKTEIHYIRCIKPNENKRPWEFDSPLVLSQLRACGVLETIRITSAGYPTRWTFEDFAARYRLLLPSSEKVTSYPDSRQLTEAILKHIVPDKTKYQNGKTKIFFRPRVVAILDGMRNEREYSAAMSIQSIVRGVAGRKRAKALREERAAELARKEAEAEAAAAKAKEEAEAEAAAAKAKEESEVAATHDEAETETEVRKSPPSTPAKQTGPRHSGEKNELANSSVTQAQARAAERARVKTPTRSPRAHTPSSSTGSRYAPNSSPYANRSLAPSASLSGSHFELPHFHPDDSRFNHTERCAACRAKAEARAAASAAHKQRGKDKDMDREGRTTLRVPDVSRRSISVEPVTQGRRSKRDSSLAPMSNGKDALAVPVPTTPSKKSKRSKSIDPGRPPEVVRSRPTTPTTEKFRRFFSPSKKTVVGGSSNPNANRHRHLSHSHTSSTPVAAVPKADPSPPELKIYKQFMEKKPMARPKALPRFQRPITQPRYGFTRPFATEIPPKIPRNGLVQRAFLFAKYTGYVAASTVVGLGVVTAAIFVHDAFTYTERHVDRVPVNPLALNLERGGKKNLPIARILVDDEDDEEMKKLADKPKLVIVGGGWGASSGFVALAMGVLQTLRPGDYHVIVVSSDTFTTFTPLLPSAAVGTVQVRSLIEPIRKIIARLRGHFVAGKAVDVSMNERLLEVETRGMDGTSRNLYIPNPLASYDKLVIAVGSVSSTHGVPGLDHCFQLKTVADAQAIRRRIMDNFEAASSPTTSPEERRRLLSFVEIYDFCQEDIINYFPKICREDVSIHVIQSRGHILNTYSEAISKYAEAKFQRDGVNLITNARVAGVTENSVIYTDKGPDGEMTQHTIPTNFTLWSTGIAMNPFAKRVTDLLPNQVHRKAIEVDAHLRVKGSPLGSIYAVGDCATVETSLVSHFMEFVEEADKNKDGKIDFDEWEIMVKQITNKIPMAEDHVTKASLTVPSHLAQSFYLTPSLQARDIFQRYDTNGNNSLSLNELAKLLEELGSKITSLPATAQVAAQQGKYIGKKLNKVARHQERLGADSKAKVAQVPIAELTPNSTPGRAYTDATYPADESVIGPFRYFHLGNLAYIGNAAVFDLGKYSFMGGLAAMYAWRSVYWNEQVSARTRALLMIDWVIRGIWGRDLSRL</sequence>
<dbReference type="Gene3D" id="3.40.850.10">
    <property type="entry name" value="Kinesin motor domain"/>
    <property type="match status" value="1"/>
</dbReference>
<dbReference type="Pfam" id="PF13405">
    <property type="entry name" value="EF-hand_6"/>
    <property type="match status" value="1"/>
</dbReference>
<evidence type="ECO:0000256" key="11">
    <source>
        <dbReference type="SAM" id="Phobius"/>
    </source>
</evidence>
<dbReference type="Pfam" id="PF00063">
    <property type="entry name" value="Myosin_head"/>
    <property type="match status" value="1"/>
</dbReference>
<dbReference type="GO" id="GO:0005743">
    <property type="term" value="C:mitochondrial inner membrane"/>
    <property type="evidence" value="ECO:0007669"/>
    <property type="project" value="UniProtKB-SubCell"/>
</dbReference>
<dbReference type="InterPro" id="IPR023753">
    <property type="entry name" value="FAD/NAD-binding_dom"/>
</dbReference>
<dbReference type="InterPro" id="IPR018247">
    <property type="entry name" value="EF_Hand_1_Ca_BS"/>
</dbReference>
<feature type="region of interest" description="Disordered" evidence="10">
    <location>
        <begin position="801"/>
        <end position="1091"/>
    </location>
</feature>
<evidence type="ECO:0000259" key="12">
    <source>
        <dbReference type="PROSITE" id="PS50222"/>
    </source>
</evidence>
<dbReference type="PANTHER" id="PTHR13140:SF706">
    <property type="entry name" value="DILUTE CLASS UNCONVENTIONAL MYOSIN, ISOFORM C"/>
    <property type="match status" value="1"/>
</dbReference>
<evidence type="ECO:0000256" key="5">
    <source>
        <dbReference type="ARBA" id="ARBA00022946"/>
    </source>
</evidence>
<dbReference type="OrthoDB" id="5376590at2759"/>
<dbReference type="GO" id="GO:0000146">
    <property type="term" value="F:microfilament motor activity"/>
    <property type="evidence" value="ECO:0007669"/>
    <property type="project" value="TreeGrafter"/>
</dbReference>
<comment type="subcellular location">
    <subcellularLocation>
        <location evidence="1">Mitochondrion inner membrane</location>
        <topology evidence="1">Peripheral membrane protein</topology>
        <orientation evidence="1">Intermembrane side</orientation>
    </subcellularLocation>
</comment>
<keyword evidence="6 9" id="KW-0518">Myosin</keyword>
<keyword evidence="8 9" id="KW-0009">Actin-binding</keyword>
<reference evidence="14 15" key="1">
    <citation type="journal article" date="2020" name="ISME J.">
        <title>Uncovering the hidden diversity of litter-decomposition mechanisms in mushroom-forming fungi.</title>
        <authorList>
            <person name="Floudas D."/>
            <person name="Bentzer J."/>
            <person name="Ahren D."/>
            <person name="Johansson T."/>
            <person name="Persson P."/>
            <person name="Tunlid A."/>
        </authorList>
    </citation>
    <scope>NUCLEOTIDE SEQUENCE [LARGE SCALE GENOMIC DNA]</scope>
    <source>
        <strain evidence="14 15">CBS 406.79</strain>
    </source>
</reference>
<dbReference type="Pfam" id="PF07992">
    <property type="entry name" value="Pyr_redox_2"/>
    <property type="match status" value="2"/>
</dbReference>
<gene>
    <name evidence="14" type="ORF">D9757_005162</name>
</gene>
<evidence type="ECO:0000256" key="7">
    <source>
        <dbReference type="ARBA" id="ARBA00023175"/>
    </source>
</evidence>
<keyword evidence="3" id="KW-0106">Calcium</keyword>
<feature type="binding site" evidence="9">
    <location>
        <begin position="142"/>
        <end position="149"/>
    </location>
    <ligand>
        <name>ATP</name>
        <dbReference type="ChEBI" id="CHEBI:30616"/>
    </ligand>
</feature>
<proteinExistence type="inferred from homology"/>
<evidence type="ECO:0000256" key="10">
    <source>
        <dbReference type="SAM" id="MobiDB-lite"/>
    </source>
</evidence>
<dbReference type="Gene3D" id="1.10.10.820">
    <property type="match status" value="1"/>
</dbReference>
<feature type="compositionally biased region" description="Polar residues" evidence="10">
    <location>
        <begin position="888"/>
        <end position="917"/>
    </location>
</feature>
<dbReference type="PANTHER" id="PTHR13140">
    <property type="entry name" value="MYOSIN"/>
    <property type="match status" value="1"/>
</dbReference>
<dbReference type="PROSITE" id="PS50096">
    <property type="entry name" value="IQ"/>
    <property type="match status" value="1"/>
</dbReference>
<dbReference type="InterPro" id="IPR002048">
    <property type="entry name" value="EF_hand_dom"/>
</dbReference>
<organism evidence="14 15">
    <name type="scientific">Collybiopsis confluens</name>
    <dbReference type="NCBI Taxonomy" id="2823264"/>
    <lineage>
        <taxon>Eukaryota</taxon>
        <taxon>Fungi</taxon>
        <taxon>Dikarya</taxon>
        <taxon>Basidiomycota</taxon>
        <taxon>Agaricomycotina</taxon>
        <taxon>Agaricomycetes</taxon>
        <taxon>Agaricomycetidae</taxon>
        <taxon>Agaricales</taxon>
        <taxon>Marasmiineae</taxon>
        <taxon>Omphalotaceae</taxon>
        <taxon>Collybiopsis</taxon>
    </lineage>
</organism>
<evidence type="ECO:0000256" key="8">
    <source>
        <dbReference type="ARBA" id="ARBA00023203"/>
    </source>
</evidence>
<evidence type="ECO:0000256" key="2">
    <source>
        <dbReference type="ARBA" id="ARBA00022741"/>
    </source>
</evidence>
<dbReference type="EMBL" id="JAACJN010000025">
    <property type="protein sequence ID" value="KAF5388970.1"/>
    <property type="molecule type" value="Genomic_DNA"/>
</dbReference>
<dbReference type="FunFam" id="1.10.10.820:FF:000001">
    <property type="entry name" value="Myosin heavy chain"/>
    <property type="match status" value="1"/>
</dbReference>
<evidence type="ECO:0000256" key="6">
    <source>
        <dbReference type="ARBA" id="ARBA00023123"/>
    </source>
</evidence>
<evidence type="ECO:0000256" key="1">
    <source>
        <dbReference type="ARBA" id="ARBA00004137"/>
    </source>
</evidence>
<feature type="compositionally biased region" description="Basic and acidic residues" evidence="10">
    <location>
        <begin position="960"/>
        <end position="970"/>
    </location>
</feature>